<evidence type="ECO:0000313" key="1">
    <source>
        <dbReference type="EMBL" id="UUX91478.1"/>
    </source>
</evidence>
<keyword evidence="2" id="KW-1185">Reference proteome</keyword>
<sequence>MSGIDGFINGGGAAKVVLTLTQAENLANANCEIIKKSAEAGNRSIVITMNNPSPLLKDLYKSKDIDISKVFFIDAITKYALGSLPGDIDNSVFITSPSNLTDIGIAVTEMLKENPDERTIVLLDSVNTMLIYMPTPTLTKFMHFMSSKLRLMKSTGFYLSVKDGLDPILLMQLKTFSDGTEEI</sequence>
<evidence type="ECO:0000313" key="2">
    <source>
        <dbReference type="Proteomes" id="UP001060368"/>
    </source>
</evidence>
<dbReference type="Proteomes" id="UP001060368">
    <property type="component" value="Chromosome"/>
</dbReference>
<dbReference type="EMBL" id="CP096115">
    <property type="protein sequence ID" value="UUX91478.1"/>
    <property type="molecule type" value="Genomic_DNA"/>
</dbReference>
<name>A0A9E7PK37_9EURY</name>
<dbReference type="Pfam" id="PF24336">
    <property type="entry name" value="DUF7504"/>
    <property type="match status" value="1"/>
</dbReference>
<evidence type="ECO:0008006" key="3">
    <source>
        <dbReference type="Google" id="ProtNLM"/>
    </source>
</evidence>
<dbReference type="AlphaFoldDB" id="A0A9E7PK37"/>
<dbReference type="KEGG" id="mend:L6E24_08835"/>
<dbReference type="RefSeq" id="WP_257741630.1">
    <property type="nucleotide sequence ID" value="NZ_CP096115.1"/>
</dbReference>
<proteinExistence type="predicted"/>
<accession>A0A9E7PK37</accession>
<dbReference type="GeneID" id="74307803"/>
<gene>
    <name evidence="1" type="ORF">L6E24_08835</name>
</gene>
<reference evidence="1" key="1">
    <citation type="submission" date="2022-04" db="EMBL/GenBank/DDBJ databases">
        <title>Complete genome of Methanoplanus endosymbiosus DSM 3599.</title>
        <authorList>
            <person name="Chen S.-C."/>
            <person name="You Y.-T."/>
            <person name="Zhou Y.-Z."/>
            <person name="Lai M.-C."/>
        </authorList>
    </citation>
    <scope>NUCLEOTIDE SEQUENCE</scope>
    <source>
        <strain evidence="1">DSM 3599</strain>
    </source>
</reference>
<organism evidence="1 2">
    <name type="scientific">Methanoplanus endosymbiosus</name>
    <dbReference type="NCBI Taxonomy" id="33865"/>
    <lineage>
        <taxon>Archaea</taxon>
        <taxon>Methanobacteriati</taxon>
        <taxon>Methanobacteriota</taxon>
        <taxon>Stenosarchaea group</taxon>
        <taxon>Methanomicrobia</taxon>
        <taxon>Methanomicrobiales</taxon>
        <taxon>Methanomicrobiaceae</taxon>
        <taxon>Methanoplanus</taxon>
    </lineage>
</organism>
<protein>
    <recommendedName>
        <fullName evidence="3">KaiC-like domain-containing protein</fullName>
    </recommendedName>
</protein>
<dbReference type="InterPro" id="IPR055927">
    <property type="entry name" value="DUF7504"/>
</dbReference>